<keyword evidence="1" id="KW-0812">Transmembrane</keyword>
<dbReference type="Pfam" id="PF00990">
    <property type="entry name" value="GGDEF"/>
    <property type="match status" value="1"/>
</dbReference>
<dbReference type="SMART" id="SM00267">
    <property type="entry name" value="GGDEF"/>
    <property type="match status" value="1"/>
</dbReference>
<dbReference type="PROSITE" id="PS50887">
    <property type="entry name" value="GGDEF"/>
    <property type="match status" value="1"/>
</dbReference>
<dbReference type="GO" id="GO:0071111">
    <property type="term" value="F:cyclic-guanylate-specific phosphodiesterase activity"/>
    <property type="evidence" value="ECO:0007669"/>
    <property type="project" value="InterPro"/>
</dbReference>
<protein>
    <submittedName>
        <fullName evidence="4">EAL domain-containing protein</fullName>
    </submittedName>
</protein>
<feature type="transmembrane region" description="Helical" evidence="1">
    <location>
        <begin position="178"/>
        <end position="201"/>
    </location>
</feature>
<dbReference type="CDD" id="cd01949">
    <property type="entry name" value="GGDEF"/>
    <property type="match status" value="1"/>
</dbReference>
<dbReference type="SUPFAM" id="SSF141868">
    <property type="entry name" value="EAL domain-like"/>
    <property type="match status" value="1"/>
</dbReference>
<dbReference type="InterPro" id="IPR050706">
    <property type="entry name" value="Cyclic-di-GMP_PDE-like"/>
</dbReference>
<keyword evidence="1" id="KW-0472">Membrane</keyword>
<dbReference type="SMART" id="SM00052">
    <property type="entry name" value="EAL"/>
    <property type="match status" value="1"/>
</dbReference>
<keyword evidence="5" id="KW-1185">Reference proteome</keyword>
<dbReference type="OrthoDB" id="23692at2"/>
<dbReference type="PANTHER" id="PTHR33121:SF70">
    <property type="entry name" value="SIGNALING PROTEIN YKOW"/>
    <property type="match status" value="1"/>
</dbReference>
<dbReference type="InterPro" id="IPR029787">
    <property type="entry name" value="Nucleotide_cyclase"/>
</dbReference>
<evidence type="ECO:0000259" key="3">
    <source>
        <dbReference type="PROSITE" id="PS50887"/>
    </source>
</evidence>
<dbReference type="EMBL" id="CP073767">
    <property type="protein sequence ID" value="UWZ57774.1"/>
    <property type="molecule type" value="Genomic_DNA"/>
</dbReference>
<feature type="domain" description="GGDEF" evidence="3">
    <location>
        <begin position="247"/>
        <end position="378"/>
    </location>
</feature>
<dbReference type="Gene3D" id="3.30.70.270">
    <property type="match status" value="1"/>
</dbReference>
<evidence type="ECO:0000256" key="1">
    <source>
        <dbReference type="SAM" id="Phobius"/>
    </source>
</evidence>
<dbReference type="RefSeq" id="WP_156089691.1">
    <property type="nucleotide sequence ID" value="NZ_CP073767.1"/>
</dbReference>
<sequence>MPRPSRLLRTGAVLGLAIVLLGLTGVSVVGTTRTRASADTALAATALAEAYDLADDAVALEEIAEQQYRLEPGEAARELHRGAAGALEVALHDVELRGSAADRHLAARVRVLQASYLRAMARLFDAVDRGDLAAVVHIDDTEVDATADEIGGLVHDATATSAAEAAQAMRDLHRVEGLVFTATTAAFGVGLVLLVVFAAIAGGYQRRLLRHAADQEYHASHDALTGLPNRTLFTESTTRALGEAGARGVAVLLLDLDRFKEVNDTLGHQYGDELLRQVAARTTGALRTGDVVARLSGDEFAVLLPGASADAAAGLAARLQNELHRTFALADVAVDVEVSIGIAVAPEHATGTEALLRCADIAMYAAKDSKTGATLYRPTMHTEDGNRLLLLGDLRRALDVTDQLTLHYQPKVRLDDGRLSGAEALVRWSHPTRGAIPPAEFVPVAETTGLITRLTLYVLRLAIAQARAWLDEGLLVPIAVNLSPRCLLDPDLVGHVTRLLHEHGLPADLLRLEVTETAVMANPALATDTLTALHRLGVRLSIDDYGTGYSSMAYLKSLPVDELKVDRTFVMHMDDDPEDAVLVRGAIELGHNLGMSVVAEGVEGAAHVAALQQLGCDIAQGYHYARPMPPADLTTWLLSQSRQLAGPLLSGSSAAGH</sequence>
<dbReference type="AlphaFoldDB" id="A0A9Q9MIC6"/>
<name>A0A9Q9MIC6_9ACTN</name>
<proteinExistence type="predicted"/>
<reference evidence="4" key="1">
    <citation type="submission" date="2021-04" db="EMBL/GenBank/DDBJ databases">
        <title>Dactylosporangium aurantiacum NRRL B-8018 full assembly.</title>
        <authorList>
            <person name="Hartkoorn R.C."/>
            <person name="Beaudoing E."/>
            <person name="Hot D."/>
        </authorList>
    </citation>
    <scope>NUCLEOTIDE SEQUENCE</scope>
    <source>
        <strain evidence="4">NRRL B-8018</strain>
    </source>
</reference>
<dbReference type="PROSITE" id="PS50883">
    <property type="entry name" value="EAL"/>
    <property type="match status" value="1"/>
</dbReference>
<dbReference type="KEGG" id="daur:Daura_17340"/>
<dbReference type="InterPro" id="IPR001633">
    <property type="entry name" value="EAL_dom"/>
</dbReference>
<organism evidence="4 5">
    <name type="scientific">Dactylosporangium aurantiacum</name>
    <dbReference type="NCBI Taxonomy" id="35754"/>
    <lineage>
        <taxon>Bacteria</taxon>
        <taxon>Bacillati</taxon>
        <taxon>Actinomycetota</taxon>
        <taxon>Actinomycetes</taxon>
        <taxon>Micromonosporales</taxon>
        <taxon>Micromonosporaceae</taxon>
        <taxon>Dactylosporangium</taxon>
    </lineage>
</organism>
<accession>A0A9Q9MIC6</accession>
<dbReference type="SUPFAM" id="SSF55073">
    <property type="entry name" value="Nucleotide cyclase"/>
    <property type="match status" value="1"/>
</dbReference>
<dbReference type="CDD" id="cd01948">
    <property type="entry name" value="EAL"/>
    <property type="match status" value="1"/>
</dbReference>
<dbReference type="InterPro" id="IPR000160">
    <property type="entry name" value="GGDEF_dom"/>
</dbReference>
<dbReference type="InterPro" id="IPR035919">
    <property type="entry name" value="EAL_sf"/>
</dbReference>
<dbReference type="Pfam" id="PF00563">
    <property type="entry name" value="EAL"/>
    <property type="match status" value="1"/>
</dbReference>
<dbReference type="NCBIfam" id="TIGR00254">
    <property type="entry name" value="GGDEF"/>
    <property type="match status" value="1"/>
</dbReference>
<dbReference type="Gene3D" id="3.20.20.450">
    <property type="entry name" value="EAL domain"/>
    <property type="match status" value="1"/>
</dbReference>
<evidence type="ECO:0000313" key="4">
    <source>
        <dbReference type="EMBL" id="UWZ57774.1"/>
    </source>
</evidence>
<dbReference type="PANTHER" id="PTHR33121">
    <property type="entry name" value="CYCLIC DI-GMP PHOSPHODIESTERASE PDEF"/>
    <property type="match status" value="1"/>
</dbReference>
<dbReference type="Proteomes" id="UP001058003">
    <property type="component" value="Chromosome"/>
</dbReference>
<dbReference type="InterPro" id="IPR043128">
    <property type="entry name" value="Rev_trsase/Diguanyl_cyclase"/>
</dbReference>
<evidence type="ECO:0000313" key="5">
    <source>
        <dbReference type="Proteomes" id="UP001058003"/>
    </source>
</evidence>
<keyword evidence="1" id="KW-1133">Transmembrane helix</keyword>
<gene>
    <name evidence="4" type="ORF">Daura_17340</name>
</gene>
<feature type="domain" description="EAL" evidence="2">
    <location>
        <begin position="387"/>
        <end position="641"/>
    </location>
</feature>
<evidence type="ECO:0000259" key="2">
    <source>
        <dbReference type="PROSITE" id="PS50883"/>
    </source>
</evidence>